<comment type="subcellular location">
    <subcellularLocation>
        <location evidence="1">Cytoplasm</location>
    </subcellularLocation>
</comment>
<dbReference type="Proteomes" id="UP000281553">
    <property type="component" value="Unassembled WGS sequence"/>
</dbReference>
<dbReference type="GO" id="GO:0007266">
    <property type="term" value="P:Rho protein signal transduction"/>
    <property type="evidence" value="ECO:0007669"/>
    <property type="project" value="InterPro"/>
</dbReference>
<name>A0A3P7L9S5_DIBLA</name>
<dbReference type="SUPFAM" id="SSF81296">
    <property type="entry name" value="E set domains"/>
    <property type="match status" value="1"/>
</dbReference>
<accession>A0A3P7L9S5</accession>
<dbReference type="Pfam" id="PF02115">
    <property type="entry name" value="Rho_GDI"/>
    <property type="match status" value="1"/>
</dbReference>
<evidence type="ECO:0000256" key="4">
    <source>
        <dbReference type="ARBA" id="ARBA00022490"/>
    </source>
</evidence>
<comment type="similarity">
    <text evidence="2">Belongs to the Rho GDI family.</text>
</comment>
<evidence type="ECO:0008006" key="7">
    <source>
        <dbReference type="Google" id="ProtNLM"/>
    </source>
</evidence>
<dbReference type="AlphaFoldDB" id="A0A3P7L9S5"/>
<keyword evidence="4" id="KW-0963">Cytoplasm</keyword>
<evidence type="ECO:0000313" key="5">
    <source>
        <dbReference type="EMBL" id="VDN10200.1"/>
    </source>
</evidence>
<dbReference type="InterPro" id="IPR014756">
    <property type="entry name" value="Ig_E-set"/>
</dbReference>
<evidence type="ECO:0000256" key="2">
    <source>
        <dbReference type="ARBA" id="ARBA00009758"/>
    </source>
</evidence>
<proteinExistence type="inferred from homology"/>
<dbReference type="InterPro" id="IPR024792">
    <property type="entry name" value="RhoGDI_dom_sf"/>
</dbReference>
<sequence>MSMENVIRMYIDRGVSAPVPQNFTATMAAPSGDDADLVPEPDLYKAPEKKTIEELVNLDADDEALKRYKENLLGSVVQTTPFPNDPRHLIVKKLEVLIKNGPTIALDLDGDLEKLKDNPIEIPEGAFYNVRVTFYVQREIIAGLRYIQSAHKGLAKSMYLCCAVGSSFTTLFVVSF</sequence>
<dbReference type="PANTHER" id="PTHR10980">
    <property type="entry name" value="RHO GDP-DISSOCIATION INHIBITOR"/>
    <property type="match status" value="1"/>
</dbReference>
<dbReference type="EMBL" id="UYRU01048649">
    <property type="protein sequence ID" value="VDN10200.1"/>
    <property type="molecule type" value="Genomic_DNA"/>
</dbReference>
<dbReference type="InterPro" id="IPR000406">
    <property type="entry name" value="Rho_GDI"/>
</dbReference>
<gene>
    <name evidence="5" type="ORF">DILT_LOCUS6031</name>
</gene>
<dbReference type="GO" id="GO:0005829">
    <property type="term" value="C:cytosol"/>
    <property type="evidence" value="ECO:0007669"/>
    <property type="project" value="TreeGrafter"/>
</dbReference>
<keyword evidence="3" id="KW-0343">GTPase activation</keyword>
<protein>
    <recommendedName>
        <fullName evidence="7">Rho GDP-dissociation inhibitor 1</fullName>
    </recommendedName>
</protein>
<evidence type="ECO:0000256" key="3">
    <source>
        <dbReference type="ARBA" id="ARBA00022468"/>
    </source>
</evidence>
<organism evidence="5 6">
    <name type="scientific">Dibothriocephalus latus</name>
    <name type="common">Fish tapeworm</name>
    <name type="synonym">Diphyllobothrium latum</name>
    <dbReference type="NCBI Taxonomy" id="60516"/>
    <lineage>
        <taxon>Eukaryota</taxon>
        <taxon>Metazoa</taxon>
        <taxon>Spiralia</taxon>
        <taxon>Lophotrochozoa</taxon>
        <taxon>Platyhelminthes</taxon>
        <taxon>Cestoda</taxon>
        <taxon>Eucestoda</taxon>
        <taxon>Diphyllobothriidea</taxon>
        <taxon>Diphyllobothriidae</taxon>
        <taxon>Dibothriocephalus</taxon>
    </lineage>
</organism>
<dbReference type="PANTHER" id="PTHR10980:SF3">
    <property type="entry name" value="LD16419P"/>
    <property type="match status" value="1"/>
</dbReference>
<dbReference type="FunFam" id="2.70.50.30:FF:000004">
    <property type="entry name" value="Rho GDP-dissociation inhibitor 1"/>
    <property type="match status" value="1"/>
</dbReference>
<dbReference type="OrthoDB" id="1683373at2759"/>
<keyword evidence="6" id="KW-1185">Reference proteome</keyword>
<dbReference type="GO" id="GO:0005094">
    <property type="term" value="F:Rho GDP-dissociation inhibitor activity"/>
    <property type="evidence" value="ECO:0007669"/>
    <property type="project" value="InterPro"/>
</dbReference>
<dbReference type="GO" id="GO:0005096">
    <property type="term" value="F:GTPase activator activity"/>
    <property type="evidence" value="ECO:0007669"/>
    <property type="project" value="UniProtKB-KW"/>
</dbReference>
<reference evidence="5 6" key="1">
    <citation type="submission" date="2018-11" db="EMBL/GenBank/DDBJ databases">
        <authorList>
            <consortium name="Pathogen Informatics"/>
        </authorList>
    </citation>
    <scope>NUCLEOTIDE SEQUENCE [LARGE SCALE GENOMIC DNA]</scope>
</reference>
<evidence type="ECO:0000256" key="1">
    <source>
        <dbReference type="ARBA" id="ARBA00004496"/>
    </source>
</evidence>
<dbReference type="Gene3D" id="2.70.50.30">
    <property type="entry name" value="Coagulation Factor XIII, subunit A, domain 1"/>
    <property type="match status" value="1"/>
</dbReference>
<dbReference type="GO" id="GO:0016020">
    <property type="term" value="C:membrane"/>
    <property type="evidence" value="ECO:0007669"/>
    <property type="project" value="TreeGrafter"/>
</dbReference>
<evidence type="ECO:0000313" key="6">
    <source>
        <dbReference type="Proteomes" id="UP000281553"/>
    </source>
</evidence>